<keyword evidence="4" id="KW-0963">Cytoplasm</keyword>
<reference evidence="8 9" key="1">
    <citation type="journal article" date="2017" name="Gigascience">
        <title>Draft genome of the honey bee ectoparasitic mite, Tropilaelaps mercedesae, is shaped by the parasitic life history.</title>
        <authorList>
            <person name="Dong X."/>
            <person name="Armstrong S.D."/>
            <person name="Xia D."/>
            <person name="Makepeace B.L."/>
            <person name="Darby A.C."/>
            <person name="Kadowaki T."/>
        </authorList>
    </citation>
    <scope>NUCLEOTIDE SEQUENCE [LARGE SCALE GENOMIC DNA]</scope>
    <source>
        <strain evidence="8">Wuxi-XJTLU</strain>
    </source>
</reference>
<evidence type="ECO:0000256" key="6">
    <source>
        <dbReference type="ARBA" id="ARBA00022927"/>
    </source>
</evidence>
<evidence type="ECO:0000313" key="8">
    <source>
        <dbReference type="EMBL" id="OQR67365.1"/>
    </source>
</evidence>
<keyword evidence="3" id="KW-0813">Transport</keyword>
<dbReference type="InterPro" id="IPR011989">
    <property type="entry name" value="ARM-like"/>
</dbReference>
<dbReference type="Proteomes" id="UP000192247">
    <property type="component" value="Unassembled WGS sequence"/>
</dbReference>
<name>A0A1V9X198_9ACAR</name>
<evidence type="ECO:0000259" key="7">
    <source>
        <dbReference type="PROSITE" id="PS50166"/>
    </source>
</evidence>
<dbReference type="GO" id="GO:0005737">
    <property type="term" value="C:cytoplasm"/>
    <property type="evidence" value="ECO:0007669"/>
    <property type="project" value="UniProtKB-SubCell"/>
</dbReference>
<comment type="similarity">
    <text evidence="2">Belongs to the importin beta family. Importin beta-1 subfamily.</text>
</comment>
<dbReference type="FunFam" id="1.25.10.10:FF:000027">
    <property type="entry name" value="Importin subunit beta-1"/>
    <property type="match status" value="1"/>
</dbReference>
<dbReference type="Gene3D" id="1.25.10.10">
    <property type="entry name" value="Leucine-rich Repeat Variant"/>
    <property type="match status" value="2"/>
</dbReference>
<organism evidence="8 9">
    <name type="scientific">Tropilaelaps mercedesae</name>
    <dbReference type="NCBI Taxonomy" id="418985"/>
    <lineage>
        <taxon>Eukaryota</taxon>
        <taxon>Metazoa</taxon>
        <taxon>Ecdysozoa</taxon>
        <taxon>Arthropoda</taxon>
        <taxon>Chelicerata</taxon>
        <taxon>Arachnida</taxon>
        <taxon>Acari</taxon>
        <taxon>Parasitiformes</taxon>
        <taxon>Mesostigmata</taxon>
        <taxon>Gamasina</taxon>
        <taxon>Dermanyssoidea</taxon>
        <taxon>Laelapidae</taxon>
        <taxon>Tropilaelaps</taxon>
    </lineage>
</organism>
<dbReference type="InterPro" id="IPR016024">
    <property type="entry name" value="ARM-type_fold"/>
</dbReference>
<dbReference type="AlphaFoldDB" id="A0A1V9X198"/>
<dbReference type="GO" id="GO:0031267">
    <property type="term" value="F:small GTPase binding"/>
    <property type="evidence" value="ECO:0007669"/>
    <property type="project" value="InterPro"/>
</dbReference>
<sequence length="955" mass="106361">MLRRPSVAFGCVLEFIKKLTEVLATPTNPGPCRVAAGLQIKNQLTSKDVEVKRMYQQRWLSFPIDQRQVIKNHCLGCFGTETERPSAAAQTERPSAAAQVVAYIAIAELPHEQWPELMQILVSNVANTNSTEMLKDYLKVSIRARRICLIDVVLQVVTLEAIGYICLEIEPIEVLAARSNEILTVIVHCMRKEETSDRVRLAATNALQNSLEFSKTNFSNDNERHYIMQAGSLGRTKFIDSASRMLAVSYLVPIRMCFMYRSFATAKPVLFRCRSLTTKVFVLRLFCSFSCLHCPPQVICETTQSTNLLVRVAALQCLVKIMSLYYQYMEHYMGPALFAISTEAIKSELDDVALQGIEFWSNVCEEEIDLAIEASDAAEQGRPPARTSMHYAKGAIQYLMPLLTHCLMKQDETDDEDDWNVCKAANVCLVLLATCCEDSIIPHALPFVQANIKHEEWRHRDAAVMLFGSILDGADAANTRPLADTAMGPLIQMLNDDSVAVRDSTAWTIGRLCENAPDVALNPQYLEPLLNELIRGLGMEPRVATNICWALTSLAQAAYTQAQSTAEGIQEPDTYCLSRYFEGIVTKLLETTERQDGNQSNLRGAAYESLMEMMKNSPKDCYTWVQNMTIVILHRIHQILTVSANAVNASQQEKSALYDMQSLLCATLTSVLRKISPEDAPKVSDLIMGALLEMFKSGHQESGVQEDVLMAVSTLVEVLGRNFLKYMDAFKPFLVLGLRNHQEHQVCMAAAGVCADVSRSLGSEVIPYCDEIMTLLLEALNDPLLNRNVKPQILSTFGDIALAIGTEIQKYADVVLSTLATASQAQVDRTDYENIEYLNDLRMGILDAYTGILQGLKGENMNSPSLQVLLPHVQFIVQFIMNMARDTERNDSLVATSSGLIGDLITTYGQQVIGLVDNETINELLAEGRRSRTQKTKSLSTWASKEIRKLKSQAN</sequence>
<dbReference type="FunCoup" id="A0A1V9X198">
    <property type="interactions" value="2137"/>
</dbReference>
<evidence type="ECO:0000256" key="2">
    <source>
        <dbReference type="ARBA" id="ARBA00010907"/>
    </source>
</evidence>
<proteinExistence type="inferred from homology"/>
<dbReference type="SUPFAM" id="SSF48371">
    <property type="entry name" value="ARM repeat"/>
    <property type="match status" value="1"/>
</dbReference>
<dbReference type="InterPro" id="IPR001494">
    <property type="entry name" value="Importin-beta_N"/>
</dbReference>
<dbReference type="Pfam" id="PF25574">
    <property type="entry name" value="TPR_IMB1"/>
    <property type="match status" value="1"/>
</dbReference>
<dbReference type="GO" id="GO:0006606">
    <property type="term" value="P:protein import into nucleus"/>
    <property type="evidence" value="ECO:0007669"/>
    <property type="project" value="InterPro"/>
</dbReference>
<dbReference type="Pfam" id="PF03810">
    <property type="entry name" value="IBN_N"/>
    <property type="match status" value="1"/>
</dbReference>
<dbReference type="EMBL" id="MNPL01029016">
    <property type="protein sequence ID" value="OQR67365.1"/>
    <property type="molecule type" value="Genomic_DNA"/>
</dbReference>
<evidence type="ECO:0000256" key="4">
    <source>
        <dbReference type="ARBA" id="ARBA00022490"/>
    </source>
</evidence>
<dbReference type="PROSITE" id="PS50166">
    <property type="entry name" value="IMPORTIN_B_NT"/>
    <property type="match status" value="1"/>
</dbReference>
<feature type="domain" description="Importin N-terminal" evidence="7">
    <location>
        <begin position="15"/>
        <end position="80"/>
    </location>
</feature>
<keyword evidence="6" id="KW-0653">Protein transport</keyword>
<comment type="caution">
    <text evidence="8">The sequence shown here is derived from an EMBL/GenBank/DDBJ whole genome shotgun (WGS) entry which is preliminary data.</text>
</comment>
<dbReference type="Pfam" id="PF13513">
    <property type="entry name" value="HEAT_EZ"/>
    <property type="match status" value="1"/>
</dbReference>
<gene>
    <name evidence="8" type="ORF">BIW11_04780</name>
</gene>
<dbReference type="OrthoDB" id="10263328at2759"/>
<evidence type="ECO:0000256" key="5">
    <source>
        <dbReference type="ARBA" id="ARBA00022737"/>
    </source>
</evidence>
<dbReference type="InParanoid" id="A0A1V9X198"/>
<protein>
    <submittedName>
        <fullName evidence="8">Importin subunit beta-1-like</fullName>
    </submittedName>
</protein>
<comment type="subcellular location">
    <subcellularLocation>
        <location evidence="1">Cytoplasm</location>
    </subcellularLocation>
</comment>
<accession>A0A1V9X198</accession>
<evidence type="ECO:0000256" key="1">
    <source>
        <dbReference type="ARBA" id="ARBA00004496"/>
    </source>
</evidence>
<evidence type="ECO:0000256" key="3">
    <source>
        <dbReference type="ARBA" id="ARBA00022448"/>
    </source>
</evidence>
<keyword evidence="9" id="KW-1185">Reference proteome</keyword>
<keyword evidence="5" id="KW-0677">Repeat</keyword>
<dbReference type="STRING" id="418985.A0A1V9X198"/>
<dbReference type="InterPro" id="IPR040122">
    <property type="entry name" value="Importin_beta"/>
</dbReference>
<dbReference type="PANTHER" id="PTHR10527">
    <property type="entry name" value="IMPORTIN BETA"/>
    <property type="match status" value="1"/>
</dbReference>
<dbReference type="InterPro" id="IPR058584">
    <property type="entry name" value="IMB1_TNPO1-like_TPR"/>
</dbReference>
<evidence type="ECO:0000313" key="9">
    <source>
        <dbReference type="Proteomes" id="UP000192247"/>
    </source>
</evidence>